<dbReference type="GO" id="GO:0005737">
    <property type="term" value="C:cytoplasm"/>
    <property type="evidence" value="ECO:0007669"/>
    <property type="project" value="InterPro"/>
</dbReference>
<feature type="domain" description="MYND-type" evidence="6">
    <location>
        <begin position="158"/>
        <end position="196"/>
    </location>
</feature>
<dbReference type="Pfam" id="PF04194">
    <property type="entry name" value="PDCD2_C"/>
    <property type="match status" value="1"/>
</dbReference>
<dbReference type="PANTHER" id="PTHR12298">
    <property type="entry name" value="PCDC2 PROGRAMMED CELL DEATH PROTEIN 2 -RELATED"/>
    <property type="match status" value="1"/>
</dbReference>
<dbReference type="InterPro" id="IPR002893">
    <property type="entry name" value="Znf_MYND"/>
</dbReference>
<dbReference type="Gene3D" id="6.10.140.2220">
    <property type="match status" value="1"/>
</dbReference>
<dbReference type="EMBL" id="KZ992563">
    <property type="protein sequence ID" value="RKP08862.1"/>
    <property type="molecule type" value="Genomic_DNA"/>
</dbReference>
<dbReference type="PROSITE" id="PS01360">
    <property type="entry name" value="ZF_MYND_1"/>
    <property type="match status" value="1"/>
</dbReference>
<evidence type="ECO:0000256" key="4">
    <source>
        <dbReference type="PROSITE-ProRule" id="PRU00134"/>
    </source>
</evidence>
<keyword evidence="8" id="KW-1185">Reference proteome</keyword>
<evidence type="ECO:0000256" key="2">
    <source>
        <dbReference type="ARBA" id="ARBA00022771"/>
    </source>
</evidence>
<proteinExistence type="predicted"/>
<feature type="non-terminal residue" evidence="7">
    <location>
        <position position="384"/>
    </location>
</feature>
<dbReference type="Pfam" id="PF01753">
    <property type="entry name" value="zf-MYND"/>
    <property type="match status" value="1"/>
</dbReference>
<dbReference type="AlphaFoldDB" id="A0A4P9XSB5"/>
<name>A0A4P9XSB5_9FUNG</name>
<keyword evidence="1" id="KW-0479">Metal-binding</keyword>
<evidence type="ECO:0000256" key="5">
    <source>
        <dbReference type="SAM" id="MobiDB-lite"/>
    </source>
</evidence>
<evidence type="ECO:0000313" key="8">
    <source>
        <dbReference type="Proteomes" id="UP000271241"/>
    </source>
</evidence>
<dbReference type="Proteomes" id="UP000271241">
    <property type="component" value="Unassembled WGS sequence"/>
</dbReference>
<dbReference type="SUPFAM" id="SSF144232">
    <property type="entry name" value="HIT/MYND zinc finger-like"/>
    <property type="match status" value="1"/>
</dbReference>
<dbReference type="InterPro" id="IPR007320">
    <property type="entry name" value="PDCD2_C"/>
</dbReference>
<dbReference type="GO" id="GO:0008270">
    <property type="term" value="F:zinc ion binding"/>
    <property type="evidence" value="ECO:0007669"/>
    <property type="project" value="UniProtKB-KW"/>
</dbReference>
<evidence type="ECO:0000256" key="1">
    <source>
        <dbReference type="ARBA" id="ARBA00022723"/>
    </source>
</evidence>
<evidence type="ECO:0000313" key="7">
    <source>
        <dbReference type="EMBL" id="RKP08862.1"/>
    </source>
</evidence>
<keyword evidence="2 4" id="KW-0863">Zinc-finger</keyword>
<accession>A0A4P9XSB5</accession>
<feature type="region of interest" description="Disordered" evidence="5">
    <location>
        <begin position="1"/>
        <end position="23"/>
    </location>
</feature>
<dbReference type="OrthoDB" id="443682at2759"/>
<gene>
    <name evidence="7" type="ORF">THASP1DRAFT_6632</name>
</gene>
<organism evidence="7 8">
    <name type="scientific">Thamnocephalis sphaerospora</name>
    <dbReference type="NCBI Taxonomy" id="78915"/>
    <lineage>
        <taxon>Eukaryota</taxon>
        <taxon>Fungi</taxon>
        <taxon>Fungi incertae sedis</taxon>
        <taxon>Zoopagomycota</taxon>
        <taxon>Zoopagomycotina</taxon>
        <taxon>Zoopagomycetes</taxon>
        <taxon>Zoopagales</taxon>
        <taxon>Sigmoideomycetaceae</taxon>
        <taxon>Thamnocephalis</taxon>
    </lineage>
</organism>
<evidence type="ECO:0000259" key="6">
    <source>
        <dbReference type="PROSITE" id="PS50865"/>
    </source>
</evidence>
<feature type="compositionally biased region" description="Acidic residues" evidence="5">
    <location>
        <begin position="1"/>
        <end position="10"/>
    </location>
</feature>
<evidence type="ECO:0000256" key="3">
    <source>
        <dbReference type="ARBA" id="ARBA00022833"/>
    </source>
</evidence>
<feature type="non-terminal residue" evidence="7">
    <location>
        <position position="1"/>
    </location>
</feature>
<dbReference type="PANTHER" id="PTHR12298:SF4">
    <property type="entry name" value="PROGRAMMED CELL DEATH PROTEIN 2"/>
    <property type="match status" value="1"/>
</dbReference>
<dbReference type="STRING" id="78915.A0A4P9XSB5"/>
<dbReference type="GO" id="GO:0005634">
    <property type="term" value="C:nucleus"/>
    <property type="evidence" value="ECO:0007669"/>
    <property type="project" value="TreeGrafter"/>
</dbReference>
<keyword evidence="3" id="KW-0862">Zinc</keyword>
<protein>
    <submittedName>
        <fullName evidence="7">Programmed cell death protein 2</fullName>
    </submittedName>
</protein>
<reference evidence="8" key="1">
    <citation type="journal article" date="2018" name="Nat. Microbiol.">
        <title>Leveraging single-cell genomics to expand the fungal tree of life.</title>
        <authorList>
            <person name="Ahrendt S.R."/>
            <person name="Quandt C.A."/>
            <person name="Ciobanu D."/>
            <person name="Clum A."/>
            <person name="Salamov A."/>
            <person name="Andreopoulos B."/>
            <person name="Cheng J.F."/>
            <person name="Woyke T."/>
            <person name="Pelin A."/>
            <person name="Henrissat B."/>
            <person name="Reynolds N.K."/>
            <person name="Benny G.L."/>
            <person name="Smith M.E."/>
            <person name="James T.Y."/>
            <person name="Grigoriev I.V."/>
        </authorList>
    </citation>
    <scope>NUCLEOTIDE SEQUENCE [LARGE SCALE GENOMIC DNA]</scope>
    <source>
        <strain evidence="8">RSA 1356</strain>
    </source>
</reference>
<dbReference type="PROSITE" id="PS50865">
    <property type="entry name" value="ZF_MYND_2"/>
    <property type="match status" value="1"/>
</dbReference>
<sequence length="384" mass="42860">NSVSDDEDDHDFAGDQAETTPVQLGFAERVDDEERAEVFCSEAFPSKIGGKPVWLNPTRPLGAEKALCGVCSDPLLTLAAGQCVQLYAPEDEPAEAFHRTVYVFCCRKGTCHFRSWRDSFRVFRSQLPRDNDYYVLNEEAADQAKAASPENEDSATMCAVCGLRGTKQCSRCHNIAYCSRVHQIHDWTVGGHREHCAAGASHDDAPLSLSQSSLKYLFGEYEIVSEPEGAGDDTAVLEPADLASRDDEDSEVSVDDAFLAFQRRVSRYPQQVLRYARVEYAQEIAEPLWVSDIGRPESGDIKACEHCGAARTFEFQIMPQLLNYLHIDHAAAESLDWGTLALFTCSRNCHVAGAAYVQEVLWRQDFSSHGMQDRFQQQQQQQQA</sequence>